<dbReference type="SMART" id="SM00360">
    <property type="entry name" value="RRM"/>
    <property type="match status" value="1"/>
</dbReference>
<feature type="domain" description="RRM" evidence="4">
    <location>
        <begin position="106"/>
        <end position="183"/>
    </location>
</feature>
<dbReference type="Proteomes" id="UP000828390">
    <property type="component" value="Unassembled WGS sequence"/>
</dbReference>
<proteinExistence type="predicted"/>
<protein>
    <recommendedName>
        <fullName evidence="4">RRM domain-containing protein</fullName>
    </recommendedName>
</protein>
<dbReference type="InterPro" id="IPR000504">
    <property type="entry name" value="RRM_dom"/>
</dbReference>
<dbReference type="PANTHER" id="PTHR48026">
    <property type="entry name" value="HOMOLOGOUS TO DROSOPHILA SQD (SQUID) PROTEIN"/>
    <property type="match status" value="1"/>
</dbReference>
<dbReference type="Gene3D" id="3.30.70.330">
    <property type="match status" value="2"/>
</dbReference>
<dbReference type="SUPFAM" id="SSF54928">
    <property type="entry name" value="RNA-binding domain, RBD"/>
    <property type="match status" value="1"/>
</dbReference>
<dbReference type="AlphaFoldDB" id="A0A9D4J5B4"/>
<keyword evidence="1 2" id="KW-0694">RNA-binding</keyword>
<comment type="caution">
    <text evidence="5">The sequence shown here is derived from an EMBL/GenBank/DDBJ whole genome shotgun (WGS) entry which is preliminary data.</text>
</comment>
<dbReference type="EMBL" id="JAIWYP010000007">
    <property type="protein sequence ID" value="KAH3800361.1"/>
    <property type="molecule type" value="Genomic_DNA"/>
</dbReference>
<gene>
    <name evidence="5" type="ORF">DPMN_153994</name>
</gene>
<dbReference type="PROSITE" id="PS50102">
    <property type="entry name" value="RRM"/>
    <property type="match status" value="1"/>
</dbReference>
<sequence>MVRTSLDQPIRMKETKLKVCHTLSRQPISQLRANQPVLLLHLCPTSFTRLGQKLSRGFGFITYKEAQSIEDAQAHRPHNVDGREVESKRAMPRKSDGTTESSKATKKLFVGGVKDGDTEDDYMNLFSQEGEVEKVNMVTDKDTGKQKPFCFITFVDTDATDKCVLKYEFEVNDHLVQVKKAEEKNQQAGVRGGGGGGRVGK</sequence>
<dbReference type="InterPro" id="IPR012677">
    <property type="entry name" value="Nucleotide-bd_a/b_plait_sf"/>
</dbReference>
<feature type="region of interest" description="Disordered" evidence="3">
    <location>
        <begin position="72"/>
        <end position="103"/>
    </location>
</feature>
<dbReference type="GO" id="GO:0000398">
    <property type="term" value="P:mRNA splicing, via spliceosome"/>
    <property type="evidence" value="ECO:0007669"/>
    <property type="project" value="TreeGrafter"/>
</dbReference>
<reference evidence="5" key="2">
    <citation type="submission" date="2020-11" db="EMBL/GenBank/DDBJ databases">
        <authorList>
            <person name="McCartney M.A."/>
            <person name="Auch B."/>
            <person name="Kono T."/>
            <person name="Mallez S."/>
            <person name="Becker A."/>
            <person name="Gohl D.M."/>
            <person name="Silverstein K.A.T."/>
            <person name="Koren S."/>
            <person name="Bechman K.B."/>
            <person name="Herman A."/>
            <person name="Abrahante J.E."/>
            <person name="Garbe J."/>
        </authorList>
    </citation>
    <scope>NUCLEOTIDE SEQUENCE</scope>
    <source>
        <strain evidence="5">Duluth1</strain>
        <tissue evidence="5">Whole animal</tissue>
    </source>
</reference>
<evidence type="ECO:0000256" key="2">
    <source>
        <dbReference type="PROSITE-ProRule" id="PRU00176"/>
    </source>
</evidence>
<name>A0A9D4J5B4_DREPO</name>
<evidence type="ECO:0000313" key="5">
    <source>
        <dbReference type="EMBL" id="KAH3800361.1"/>
    </source>
</evidence>
<evidence type="ECO:0000256" key="3">
    <source>
        <dbReference type="SAM" id="MobiDB-lite"/>
    </source>
</evidence>
<evidence type="ECO:0000259" key="4">
    <source>
        <dbReference type="PROSITE" id="PS50102"/>
    </source>
</evidence>
<reference evidence="5" key="1">
    <citation type="journal article" date="2019" name="bioRxiv">
        <title>The Genome of the Zebra Mussel, Dreissena polymorpha: A Resource for Invasive Species Research.</title>
        <authorList>
            <person name="McCartney M.A."/>
            <person name="Auch B."/>
            <person name="Kono T."/>
            <person name="Mallez S."/>
            <person name="Zhang Y."/>
            <person name="Obille A."/>
            <person name="Becker A."/>
            <person name="Abrahante J.E."/>
            <person name="Garbe J."/>
            <person name="Badalamenti J.P."/>
            <person name="Herman A."/>
            <person name="Mangelson H."/>
            <person name="Liachko I."/>
            <person name="Sullivan S."/>
            <person name="Sone E.D."/>
            <person name="Koren S."/>
            <person name="Silverstein K.A.T."/>
            <person name="Beckman K.B."/>
            <person name="Gohl D.M."/>
        </authorList>
    </citation>
    <scope>NUCLEOTIDE SEQUENCE</scope>
    <source>
        <strain evidence="5">Duluth1</strain>
        <tissue evidence="5">Whole animal</tissue>
    </source>
</reference>
<evidence type="ECO:0000256" key="1">
    <source>
        <dbReference type="ARBA" id="ARBA00022884"/>
    </source>
</evidence>
<feature type="compositionally biased region" description="Basic and acidic residues" evidence="3">
    <location>
        <begin position="72"/>
        <end position="97"/>
    </location>
</feature>
<keyword evidence="6" id="KW-1185">Reference proteome</keyword>
<dbReference type="PANTHER" id="PTHR48026:SF14">
    <property type="entry name" value="HETEROGENEOUS NUCLEAR RIBONUCLEOPROTEIN A1"/>
    <property type="match status" value="1"/>
</dbReference>
<organism evidence="5 6">
    <name type="scientific">Dreissena polymorpha</name>
    <name type="common">Zebra mussel</name>
    <name type="synonym">Mytilus polymorpha</name>
    <dbReference type="NCBI Taxonomy" id="45954"/>
    <lineage>
        <taxon>Eukaryota</taxon>
        <taxon>Metazoa</taxon>
        <taxon>Spiralia</taxon>
        <taxon>Lophotrochozoa</taxon>
        <taxon>Mollusca</taxon>
        <taxon>Bivalvia</taxon>
        <taxon>Autobranchia</taxon>
        <taxon>Heteroconchia</taxon>
        <taxon>Euheterodonta</taxon>
        <taxon>Imparidentia</taxon>
        <taxon>Neoheterodontei</taxon>
        <taxon>Myida</taxon>
        <taxon>Dreissenoidea</taxon>
        <taxon>Dreissenidae</taxon>
        <taxon>Dreissena</taxon>
    </lineage>
</organism>
<evidence type="ECO:0000313" key="6">
    <source>
        <dbReference type="Proteomes" id="UP000828390"/>
    </source>
</evidence>
<dbReference type="GO" id="GO:0003730">
    <property type="term" value="F:mRNA 3'-UTR binding"/>
    <property type="evidence" value="ECO:0007669"/>
    <property type="project" value="TreeGrafter"/>
</dbReference>
<accession>A0A9D4J5B4</accession>
<dbReference type="InterPro" id="IPR035979">
    <property type="entry name" value="RBD_domain_sf"/>
</dbReference>
<dbReference type="Pfam" id="PF00076">
    <property type="entry name" value="RRM_1"/>
    <property type="match status" value="1"/>
</dbReference>
<dbReference type="GO" id="GO:0071013">
    <property type="term" value="C:catalytic step 2 spliceosome"/>
    <property type="evidence" value="ECO:0007669"/>
    <property type="project" value="TreeGrafter"/>
</dbReference>